<dbReference type="Gene3D" id="1.10.630.10">
    <property type="entry name" value="Cytochrome P450"/>
    <property type="match status" value="2"/>
</dbReference>
<dbReference type="SMR" id="A0A0R0KPQ3"/>
<dbReference type="GO" id="GO:0004497">
    <property type="term" value="F:monooxygenase activity"/>
    <property type="evidence" value="ECO:0000318"/>
    <property type="project" value="GO_Central"/>
</dbReference>
<evidence type="ECO:0000256" key="6">
    <source>
        <dbReference type="ARBA" id="ARBA00022989"/>
    </source>
</evidence>
<dbReference type="EMBL" id="CM000836">
    <property type="protein sequence ID" value="KRH66437.1"/>
    <property type="molecule type" value="Genomic_DNA"/>
</dbReference>
<reference evidence="13" key="3">
    <citation type="submission" date="2018-07" db="EMBL/GenBank/DDBJ databases">
        <title>WGS assembly of Glycine max.</title>
        <authorList>
            <person name="Schmutz J."/>
            <person name="Cannon S."/>
            <person name="Schlueter J."/>
            <person name="Ma J."/>
            <person name="Mitros T."/>
            <person name="Nelson W."/>
            <person name="Hyten D."/>
            <person name="Song Q."/>
            <person name="Thelen J."/>
            <person name="Cheng J."/>
            <person name="Xu D."/>
            <person name="Hellsten U."/>
            <person name="May G."/>
            <person name="Yu Y."/>
            <person name="Sakurai T."/>
            <person name="Umezawa T."/>
            <person name="Bhattacharyya M."/>
            <person name="Sandhu D."/>
            <person name="Valliyodan B."/>
            <person name="Lindquist E."/>
            <person name="Peto M."/>
            <person name="Grant D."/>
            <person name="Shu S."/>
            <person name="Goodstein D."/>
            <person name="Barry K."/>
            <person name="Futrell-Griggs M."/>
            <person name="Abernathy B."/>
            <person name="Du J."/>
            <person name="Tian Z."/>
            <person name="Zhu L."/>
            <person name="Gill N."/>
            <person name="Joshi T."/>
            <person name="Libault M."/>
            <person name="Sethuraman A."/>
            <person name="Zhang X."/>
            <person name="Shinozaki K."/>
            <person name="Nguyen H."/>
            <person name="Wing R."/>
            <person name="Cregan P."/>
            <person name="Specht J."/>
            <person name="Grimwood J."/>
            <person name="Rokhsar D."/>
            <person name="Stacey G."/>
            <person name="Shoemaker R."/>
            <person name="Jackson S."/>
        </authorList>
    </citation>
    <scope>NUCLEOTIDE SEQUENCE</scope>
    <source>
        <tissue evidence="13">Callus</tissue>
    </source>
</reference>
<dbReference type="SUPFAM" id="SSF48264">
    <property type="entry name" value="Cytochrome P450"/>
    <property type="match status" value="1"/>
</dbReference>
<dbReference type="Proteomes" id="UP000008827">
    <property type="component" value="Chromosome 3"/>
</dbReference>
<dbReference type="InterPro" id="IPR050665">
    <property type="entry name" value="Cytochrome_P450_Monooxygen"/>
</dbReference>
<dbReference type="PANTHER" id="PTHR24282:SF26">
    <property type="entry name" value="CYTOCHROME P450"/>
    <property type="match status" value="1"/>
</dbReference>
<evidence type="ECO:0000256" key="2">
    <source>
        <dbReference type="ARBA" id="ARBA00010617"/>
    </source>
</evidence>
<feature type="signal peptide" evidence="12">
    <location>
        <begin position="1"/>
        <end position="23"/>
    </location>
</feature>
<evidence type="ECO:0000256" key="1">
    <source>
        <dbReference type="ARBA" id="ARBA00004167"/>
    </source>
</evidence>
<keyword evidence="7 11" id="KW-0560">Oxidoreductase</keyword>
<evidence type="ECO:0000313" key="13">
    <source>
        <dbReference type="EMBL" id="KRH66437.1"/>
    </source>
</evidence>
<comment type="subcellular location">
    <subcellularLocation>
        <location evidence="1">Membrane</location>
        <topology evidence="1">Single-pass membrane protein</topology>
    </subcellularLocation>
</comment>
<evidence type="ECO:0000313" key="15">
    <source>
        <dbReference type="Proteomes" id="UP000008827"/>
    </source>
</evidence>
<gene>
    <name evidence="13" type="ORF">GLYMA_03G106600</name>
</gene>
<evidence type="ECO:0000256" key="9">
    <source>
        <dbReference type="ARBA" id="ARBA00023033"/>
    </source>
</evidence>
<keyword evidence="15" id="KW-1185">Reference proteome</keyword>
<evidence type="ECO:0000256" key="11">
    <source>
        <dbReference type="RuleBase" id="RU000461"/>
    </source>
</evidence>
<evidence type="ECO:0000256" key="7">
    <source>
        <dbReference type="ARBA" id="ARBA00023002"/>
    </source>
</evidence>
<sequence>MSTIQVVLGMVLVLLMHVFNVLALRSRSPRGKLHRQGIHGPSPHFYFGNIPEMKTLLLQVQSAPTTQVKDKDQHVSLSHKWPFTLFPHIQKWINQYGPLYLFSTGTIQWLMVTDIKMVKEIIMYTSLDLGKPTYLSKDLGPLLGQGILSANLRSLSAEIISRTCFGSNYIEGKEIFSKLRDLQKLLSKIHAGIPGFRNRQMWRLEKELNSKISKLIKHHQKETHEHDLLQMILEGAKNCTGSSDGLLSNSMSHDRFVIDNCKNILFAGHETIAITASWCLMLLAAHQDRQDCARAVVLEVCGRGALDASMRRSLKTLTMVIQETLRLYSPQANVVRTAFQDIILKGILIPKVPQAYNPFGIGPRVCVGQQLAMTELKVIFSLILLKFHFSLSSSYCHSSSFHLIIEPGHGVVLKMTRI</sequence>
<evidence type="ECO:0000256" key="10">
    <source>
        <dbReference type="ARBA" id="ARBA00023136"/>
    </source>
</evidence>
<keyword evidence="12" id="KW-0732">Signal</keyword>
<dbReference type="PANTHER" id="PTHR24282">
    <property type="entry name" value="CYTOCHROME P450 FAMILY MEMBER"/>
    <property type="match status" value="1"/>
</dbReference>
<accession>A0A0R0KPQ3</accession>
<feature type="chain" id="PRO_5014522264" description="Cytochrome P450" evidence="12">
    <location>
        <begin position="24"/>
        <end position="418"/>
    </location>
</feature>
<dbReference type="AlphaFoldDB" id="A0A0R0KPQ3"/>
<keyword evidence="5 11" id="KW-0479">Metal-binding</keyword>
<keyword evidence="3 11" id="KW-0349">Heme</keyword>
<proteinExistence type="inferred from homology"/>
<dbReference type="GO" id="GO:0020037">
    <property type="term" value="F:heme binding"/>
    <property type="evidence" value="ECO:0007669"/>
    <property type="project" value="InterPro"/>
</dbReference>
<dbReference type="InterPro" id="IPR001128">
    <property type="entry name" value="Cyt_P450"/>
</dbReference>
<dbReference type="PROSITE" id="PS00086">
    <property type="entry name" value="CYTOCHROME_P450"/>
    <property type="match status" value="1"/>
</dbReference>
<dbReference type="InParanoid" id="A0A0R0KPQ3"/>
<organism evidence="13">
    <name type="scientific">Glycine max</name>
    <name type="common">Soybean</name>
    <name type="synonym">Glycine hispida</name>
    <dbReference type="NCBI Taxonomy" id="3847"/>
    <lineage>
        <taxon>Eukaryota</taxon>
        <taxon>Viridiplantae</taxon>
        <taxon>Streptophyta</taxon>
        <taxon>Embryophyta</taxon>
        <taxon>Tracheophyta</taxon>
        <taxon>Spermatophyta</taxon>
        <taxon>Magnoliopsida</taxon>
        <taxon>eudicotyledons</taxon>
        <taxon>Gunneridae</taxon>
        <taxon>Pentapetalae</taxon>
        <taxon>rosids</taxon>
        <taxon>fabids</taxon>
        <taxon>Fabales</taxon>
        <taxon>Fabaceae</taxon>
        <taxon>Papilionoideae</taxon>
        <taxon>50 kb inversion clade</taxon>
        <taxon>NPAAA clade</taxon>
        <taxon>indigoferoid/millettioid clade</taxon>
        <taxon>Phaseoleae</taxon>
        <taxon>Glycine</taxon>
        <taxon>Glycine subgen. Soja</taxon>
    </lineage>
</organism>
<name>A0A0R0KPQ3_SOYBN</name>
<dbReference type="InterPro" id="IPR017972">
    <property type="entry name" value="Cyt_P450_CS"/>
</dbReference>
<protein>
    <recommendedName>
        <fullName evidence="16">Cytochrome P450</fullName>
    </recommendedName>
</protein>
<keyword evidence="6" id="KW-1133">Transmembrane helix</keyword>
<dbReference type="OMA" id="LSIAHEW"/>
<evidence type="ECO:0000256" key="12">
    <source>
        <dbReference type="SAM" id="SignalP"/>
    </source>
</evidence>
<dbReference type="STRING" id="3847.A0A0R0KPQ3"/>
<keyword evidence="8 11" id="KW-0408">Iron</keyword>
<reference evidence="14" key="2">
    <citation type="submission" date="2018-02" db="UniProtKB">
        <authorList>
            <consortium name="EnsemblPlants"/>
        </authorList>
    </citation>
    <scope>IDENTIFICATION</scope>
    <source>
        <strain evidence="14">Williams 82</strain>
    </source>
</reference>
<dbReference type="Gramene" id="KRH66437">
    <property type="protein sequence ID" value="KRH66437"/>
    <property type="gene ID" value="GLYMA_03G106600"/>
</dbReference>
<evidence type="ECO:0000256" key="4">
    <source>
        <dbReference type="ARBA" id="ARBA00022692"/>
    </source>
</evidence>
<dbReference type="PaxDb" id="3847-GLYMA03G25451.1"/>
<dbReference type="GO" id="GO:0005506">
    <property type="term" value="F:iron ion binding"/>
    <property type="evidence" value="ECO:0007669"/>
    <property type="project" value="InterPro"/>
</dbReference>
<evidence type="ECO:0000256" key="3">
    <source>
        <dbReference type="ARBA" id="ARBA00022617"/>
    </source>
</evidence>
<evidence type="ECO:0000256" key="5">
    <source>
        <dbReference type="ARBA" id="ARBA00022723"/>
    </source>
</evidence>
<comment type="similarity">
    <text evidence="2 11">Belongs to the cytochrome P450 family.</text>
</comment>
<dbReference type="GO" id="GO:0016020">
    <property type="term" value="C:membrane"/>
    <property type="evidence" value="ECO:0007669"/>
    <property type="project" value="UniProtKB-SubCell"/>
</dbReference>
<dbReference type="EnsemblPlants" id="KRH66437">
    <property type="protein sequence ID" value="KRH66437"/>
    <property type="gene ID" value="GLYMA_03G106600"/>
</dbReference>
<reference evidence="13 14" key="1">
    <citation type="journal article" date="2010" name="Nature">
        <title>Genome sequence of the palaeopolyploid soybean.</title>
        <authorList>
            <person name="Schmutz J."/>
            <person name="Cannon S.B."/>
            <person name="Schlueter J."/>
            <person name="Ma J."/>
            <person name="Mitros T."/>
            <person name="Nelson W."/>
            <person name="Hyten D.L."/>
            <person name="Song Q."/>
            <person name="Thelen J.J."/>
            <person name="Cheng J."/>
            <person name="Xu D."/>
            <person name="Hellsten U."/>
            <person name="May G.D."/>
            <person name="Yu Y."/>
            <person name="Sakurai T."/>
            <person name="Umezawa T."/>
            <person name="Bhattacharyya M.K."/>
            <person name="Sandhu D."/>
            <person name="Valliyodan B."/>
            <person name="Lindquist E."/>
            <person name="Peto M."/>
            <person name="Grant D."/>
            <person name="Shu S."/>
            <person name="Goodstein D."/>
            <person name="Barry K."/>
            <person name="Futrell-Griggs M."/>
            <person name="Abernathy B."/>
            <person name="Du J."/>
            <person name="Tian Z."/>
            <person name="Zhu L."/>
            <person name="Gill N."/>
            <person name="Joshi T."/>
            <person name="Libault M."/>
            <person name="Sethuraman A."/>
            <person name="Zhang X.-C."/>
            <person name="Shinozaki K."/>
            <person name="Nguyen H.T."/>
            <person name="Wing R.A."/>
            <person name="Cregan P."/>
            <person name="Specht J."/>
            <person name="Grimwood J."/>
            <person name="Rokhsar D."/>
            <person name="Stacey G."/>
            <person name="Shoemaker R.C."/>
            <person name="Jackson S.A."/>
        </authorList>
    </citation>
    <scope>NUCLEOTIDE SEQUENCE</scope>
    <source>
        <strain evidence="14">cv. Williams 82</strain>
        <tissue evidence="13">Callus</tissue>
    </source>
</reference>
<dbReference type="PRINTS" id="PR00385">
    <property type="entry name" value="P450"/>
</dbReference>
<dbReference type="Pfam" id="PF00067">
    <property type="entry name" value="p450"/>
    <property type="match status" value="2"/>
</dbReference>
<evidence type="ECO:0000313" key="14">
    <source>
        <dbReference type="EnsemblPlants" id="KRH66437"/>
    </source>
</evidence>
<dbReference type="InterPro" id="IPR036396">
    <property type="entry name" value="Cyt_P450_sf"/>
</dbReference>
<evidence type="ECO:0008006" key="16">
    <source>
        <dbReference type="Google" id="ProtNLM"/>
    </source>
</evidence>
<keyword evidence="10" id="KW-0472">Membrane</keyword>
<keyword evidence="4" id="KW-0812">Transmembrane</keyword>
<dbReference type="GO" id="GO:0016705">
    <property type="term" value="F:oxidoreductase activity, acting on paired donors, with incorporation or reduction of molecular oxygen"/>
    <property type="evidence" value="ECO:0007669"/>
    <property type="project" value="InterPro"/>
</dbReference>
<keyword evidence="9 11" id="KW-0503">Monooxygenase</keyword>
<evidence type="ECO:0000256" key="8">
    <source>
        <dbReference type="ARBA" id="ARBA00023004"/>
    </source>
</evidence>